<dbReference type="GO" id="GO:0003676">
    <property type="term" value="F:nucleic acid binding"/>
    <property type="evidence" value="ECO:0007669"/>
    <property type="project" value="InterPro"/>
</dbReference>
<dbReference type="InterPro" id="IPR002156">
    <property type="entry name" value="RNaseH_domain"/>
</dbReference>
<proteinExistence type="predicted"/>
<dbReference type="Pfam" id="PF13456">
    <property type="entry name" value="RVT_3"/>
    <property type="match status" value="1"/>
</dbReference>
<feature type="compositionally biased region" description="Low complexity" evidence="1">
    <location>
        <begin position="88"/>
        <end position="97"/>
    </location>
</feature>
<organism evidence="3 4">
    <name type="scientific">Brassica cretica</name>
    <name type="common">Mustard</name>
    <dbReference type="NCBI Taxonomy" id="69181"/>
    <lineage>
        <taxon>Eukaryota</taxon>
        <taxon>Viridiplantae</taxon>
        <taxon>Streptophyta</taxon>
        <taxon>Embryophyta</taxon>
        <taxon>Tracheophyta</taxon>
        <taxon>Spermatophyta</taxon>
        <taxon>Magnoliopsida</taxon>
        <taxon>eudicotyledons</taxon>
        <taxon>Gunneridae</taxon>
        <taxon>Pentapetalae</taxon>
        <taxon>rosids</taxon>
        <taxon>malvids</taxon>
        <taxon>Brassicales</taxon>
        <taxon>Brassicaceae</taxon>
        <taxon>Brassiceae</taxon>
        <taxon>Brassica</taxon>
    </lineage>
</organism>
<gene>
    <name evidence="3" type="ORF">F2Q68_00010830</name>
</gene>
<feature type="region of interest" description="Disordered" evidence="1">
    <location>
        <begin position="82"/>
        <end position="101"/>
    </location>
</feature>
<feature type="domain" description="RNase H type-1" evidence="2">
    <location>
        <begin position="114"/>
        <end position="232"/>
    </location>
</feature>
<evidence type="ECO:0000313" key="4">
    <source>
        <dbReference type="Proteomes" id="UP000712281"/>
    </source>
</evidence>
<dbReference type="GO" id="GO:0004523">
    <property type="term" value="F:RNA-DNA hybrid ribonuclease activity"/>
    <property type="evidence" value="ECO:0007669"/>
    <property type="project" value="InterPro"/>
</dbReference>
<reference evidence="3" key="1">
    <citation type="submission" date="2019-12" db="EMBL/GenBank/DDBJ databases">
        <title>Genome sequencing and annotation of Brassica cretica.</title>
        <authorList>
            <person name="Studholme D.J."/>
            <person name="Sarris P.F."/>
        </authorList>
    </citation>
    <scope>NUCLEOTIDE SEQUENCE</scope>
    <source>
        <strain evidence="3">PFS-001/15</strain>
        <tissue evidence="3">Leaf</tissue>
    </source>
</reference>
<evidence type="ECO:0000313" key="3">
    <source>
        <dbReference type="EMBL" id="KAF2600643.1"/>
    </source>
</evidence>
<dbReference type="Proteomes" id="UP000712281">
    <property type="component" value="Unassembled WGS sequence"/>
</dbReference>
<sequence>MSSVPMPPSGSWSRSVFLNLHHLISCSKKKNAAPEAGHIFPWILWHIWKARNSFRFEHTRLDSAVILDKATVDAKIWRALHSGPQGQNSSSRNSNSNTPVWLKPPQGWIKCNIGASWVSRSSNSGGSWIVRDALGSVSFHSRRSFASAESPLVADLNSMLCSVEAMASLKLDKIMFATSSGVLRDALQRKSSFCHVNGMVSEVFQRLNSFSEWRLEHVEKEENKVASLIASSVTSGNHFQSYVATGGPFWLKDLLAQEAA</sequence>
<dbReference type="InterPro" id="IPR052929">
    <property type="entry name" value="RNase_H-like_EbsB-rel"/>
</dbReference>
<protein>
    <recommendedName>
        <fullName evidence="2">RNase H type-1 domain-containing protein</fullName>
    </recommendedName>
</protein>
<accession>A0A8S9L4Y7</accession>
<dbReference type="AlphaFoldDB" id="A0A8S9L4Y7"/>
<name>A0A8S9L4Y7_BRACR</name>
<dbReference type="EMBL" id="QGKW02000717">
    <property type="protein sequence ID" value="KAF2600643.1"/>
    <property type="molecule type" value="Genomic_DNA"/>
</dbReference>
<comment type="caution">
    <text evidence="3">The sequence shown here is derived from an EMBL/GenBank/DDBJ whole genome shotgun (WGS) entry which is preliminary data.</text>
</comment>
<dbReference type="PANTHER" id="PTHR47074:SF49">
    <property type="entry name" value="POLYNUCLEOTIDYL TRANSFERASE, RIBONUCLEASE H-LIKE SUPERFAMILY PROTEIN"/>
    <property type="match status" value="1"/>
</dbReference>
<dbReference type="PANTHER" id="PTHR47074">
    <property type="entry name" value="BNAC02G40300D PROTEIN"/>
    <property type="match status" value="1"/>
</dbReference>
<evidence type="ECO:0000256" key="1">
    <source>
        <dbReference type="SAM" id="MobiDB-lite"/>
    </source>
</evidence>
<evidence type="ECO:0000259" key="2">
    <source>
        <dbReference type="Pfam" id="PF13456"/>
    </source>
</evidence>